<gene>
    <name evidence="2" type="ORF">N7482_000028</name>
</gene>
<comment type="caution">
    <text evidence="2">The sequence shown here is derived from an EMBL/GenBank/DDBJ whole genome shotgun (WGS) entry which is preliminary data.</text>
</comment>
<dbReference type="OrthoDB" id="5537330at2759"/>
<name>A0A9W9IEJ6_9EURO</name>
<dbReference type="InterPro" id="IPR029032">
    <property type="entry name" value="AhpD-like"/>
</dbReference>
<protein>
    <recommendedName>
        <fullName evidence="4">Carboxymuconolactone decarboxylase-like domain-containing protein</fullName>
    </recommendedName>
</protein>
<evidence type="ECO:0000313" key="2">
    <source>
        <dbReference type="EMBL" id="KAJ5174151.1"/>
    </source>
</evidence>
<evidence type="ECO:0000313" key="3">
    <source>
        <dbReference type="Proteomes" id="UP001149163"/>
    </source>
</evidence>
<reference evidence="2" key="1">
    <citation type="submission" date="2022-11" db="EMBL/GenBank/DDBJ databases">
        <authorList>
            <person name="Petersen C."/>
        </authorList>
    </citation>
    <scope>NUCLEOTIDE SEQUENCE</scope>
    <source>
        <strain evidence="2">IBT 26290</strain>
    </source>
</reference>
<dbReference type="PANTHER" id="PTHR28180">
    <property type="entry name" value="CONSERVED MITOCHONDRIAL PROTEIN-RELATED"/>
    <property type="match status" value="1"/>
</dbReference>
<feature type="region of interest" description="Disordered" evidence="1">
    <location>
        <begin position="92"/>
        <end position="116"/>
    </location>
</feature>
<organism evidence="2 3">
    <name type="scientific">Penicillium canariense</name>
    <dbReference type="NCBI Taxonomy" id="189055"/>
    <lineage>
        <taxon>Eukaryota</taxon>
        <taxon>Fungi</taxon>
        <taxon>Dikarya</taxon>
        <taxon>Ascomycota</taxon>
        <taxon>Pezizomycotina</taxon>
        <taxon>Eurotiomycetes</taxon>
        <taxon>Eurotiomycetidae</taxon>
        <taxon>Eurotiales</taxon>
        <taxon>Aspergillaceae</taxon>
        <taxon>Penicillium</taxon>
    </lineage>
</organism>
<evidence type="ECO:0008006" key="4">
    <source>
        <dbReference type="Google" id="ProtNLM"/>
    </source>
</evidence>
<sequence>MSRLEFLQAFRDRENEPQIVKAKWYIVAATALTAACAGDQVPALYHLATEGLTIEERKIVQRRIKEAILKGGMLYGVPRLADALGPLGKVIPPDEMDHYGPRSERPRTKEEEEKRAARGKRYFETLWTPAVAQAESERVAASHPDNYLLSLKLHYEYWISEDAILGPIETQMCNAALLICNRSPVQAIWHTRGVVRHGGSMEQARFAQDLGLAVAEQFEVKTGDITIVDQIDF</sequence>
<dbReference type="EMBL" id="JAPQKN010000001">
    <property type="protein sequence ID" value="KAJ5174151.1"/>
    <property type="molecule type" value="Genomic_DNA"/>
</dbReference>
<dbReference type="Gene3D" id="1.20.1290.10">
    <property type="entry name" value="AhpD-like"/>
    <property type="match status" value="1"/>
</dbReference>
<dbReference type="InterPro" id="IPR052999">
    <property type="entry name" value="PTS1_Protein"/>
</dbReference>
<accession>A0A9W9IEJ6</accession>
<dbReference type="Proteomes" id="UP001149163">
    <property type="component" value="Unassembled WGS sequence"/>
</dbReference>
<dbReference type="RefSeq" id="XP_056545759.1">
    <property type="nucleotide sequence ID" value="XM_056682153.1"/>
</dbReference>
<proteinExistence type="predicted"/>
<dbReference type="AlphaFoldDB" id="A0A9W9IEJ6"/>
<keyword evidence="3" id="KW-1185">Reference proteome</keyword>
<reference evidence="2" key="2">
    <citation type="journal article" date="2023" name="IMA Fungus">
        <title>Comparative genomic study of the Penicillium genus elucidates a diverse pangenome and 15 lateral gene transfer events.</title>
        <authorList>
            <person name="Petersen C."/>
            <person name="Sorensen T."/>
            <person name="Nielsen M.R."/>
            <person name="Sondergaard T.E."/>
            <person name="Sorensen J.L."/>
            <person name="Fitzpatrick D.A."/>
            <person name="Frisvad J.C."/>
            <person name="Nielsen K.L."/>
        </authorList>
    </citation>
    <scope>NUCLEOTIDE SEQUENCE</scope>
    <source>
        <strain evidence="2">IBT 26290</strain>
    </source>
</reference>
<dbReference type="GeneID" id="81421329"/>
<evidence type="ECO:0000256" key="1">
    <source>
        <dbReference type="SAM" id="MobiDB-lite"/>
    </source>
</evidence>
<feature type="compositionally biased region" description="Basic and acidic residues" evidence="1">
    <location>
        <begin position="95"/>
        <end position="116"/>
    </location>
</feature>
<dbReference type="SUPFAM" id="SSF69118">
    <property type="entry name" value="AhpD-like"/>
    <property type="match status" value="1"/>
</dbReference>